<dbReference type="OrthoDB" id="3297477at2"/>
<organism evidence="3 4">
    <name type="scientific">Leucobacter massiliensis</name>
    <dbReference type="NCBI Taxonomy" id="1686285"/>
    <lineage>
        <taxon>Bacteria</taxon>
        <taxon>Bacillati</taxon>
        <taxon>Actinomycetota</taxon>
        <taxon>Actinomycetes</taxon>
        <taxon>Micrococcales</taxon>
        <taxon>Microbacteriaceae</taxon>
        <taxon>Leucobacter</taxon>
    </lineage>
</organism>
<feature type="transmembrane region" description="Helical" evidence="2">
    <location>
        <begin position="189"/>
        <end position="207"/>
    </location>
</feature>
<feature type="transmembrane region" description="Helical" evidence="2">
    <location>
        <begin position="271"/>
        <end position="293"/>
    </location>
</feature>
<accession>A0A2S9QQ23</accession>
<proteinExistence type="predicted"/>
<dbReference type="GO" id="GO:0005886">
    <property type="term" value="C:plasma membrane"/>
    <property type="evidence" value="ECO:0007669"/>
    <property type="project" value="UniProtKB-SubCell"/>
</dbReference>
<name>A0A2S9QQ23_9MICO</name>
<evidence type="ECO:0000313" key="3">
    <source>
        <dbReference type="EMBL" id="PRI11689.1"/>
    </source>
</evidence>
<dbReference type="GO" id="GO:0140359">
    <property type="term" value="F:ABC-type transporter activity"/>
    <property type="evidence" value="ECO:0007669"/>
    <property type="project" value="InterPro"/>
</dbReference>
<evidence type="ECO:0000313" key="4">
    <source>
        <dbReference type="Proteomes" id="UP000238650"/>
    </source>
</evidence>
<reference evidence="3 4" key="1">
    <citation type="journal article" date="2017" name="New Microbes New Infect">
        <title>Genome sequence of 'Leucobacter massiliensis' sp. nov. isolated from human pharynx after travel to the 2014 Hajj.</title>
        <authorList>
            <person name="Leangapichart T."/>
            <person name="Gautret P."/>
            <person name="Nguyen T.T."/>
            <person name="Armstrong N."/>
            <person name="Rolain J.M."/>
        </authorList>
    </citation>
    <scope>NUCLEOTIDE SEQUENCE [LARGE SCALE GENOMIC DNA]</scope>
    <source>
        <strain evidence="3 4">122RC15</strain>
    </source>
</reference>
<sequence>MTSTIIIDASSAPEQSQGAGRTVSSRPRAVHAKLGFGGVLRSEWIKLSSLRSIRITLLLTVLGGLGLSGLMSLMWSQQGIGMFGSGPAALQGYLLFGPALLSSFLALVFGVLGVFAISSEYSSGMILSTLTAVPKRTSVFVAKMLVLAGLSVAAALVIFGGGLGVAVAFMPDAAAQLGSPAVVSGTLGAIAYLTLVALFAFGVSALLRSTAGGIAVVAGVSFVLPIVMQLMTMTGWSWVPEVSSYLPGSLGSRLAQGVTETAAAAPAGPGFGLAFAAMVLWAAVVVIPALLAFKRRDAK</sequence>
<comment type="caution">
    <text evidence="3">The sequence shown here is derived from an EMBL/GenBank/DDBJ whole genome shotgun (WGS) entry which is preliminary data.</text>
</comment>
<keyword evidence="2" id="KW-0812">Transmembrane</keyword>
<feature type="transmembrane region" description="Helical" evidence="2">
    <location>
        <begin position="95"/>
        <end position="117"/>
    </location>
</feature>
<keyword evidence="4" id="KW-1185">Reference proteome</keyword>
<feature type="transmembrane region" description="Helical" evidence="2">
    <location>
        <begin position="214"/>
        <end position="239"/>
    </location>
</feature>
<feature type="transmembrane region" description="Helical" evidence="2">
    <location>
        <begin position="145"/>
        <end position="169"/>
    </location>
</feature>
<keyword evidence="2" id="KW-0472">Membrane</keyword>
<dbReference type="AlphaFoldDB" id="A0A2S9QQ23"/>
<feature type="compositionally biased region" description="Polar residues" evidence="1">
    <location>
        <begin position="12"/>
        <end position="24"/>
    </location>
</feature>
<feature type="transmembrane region" description="Helical" evidence="2">
    <location>
        <begin position="55"/>
        <end position="75"/>
    </location>
</feature>
<protein>
    <submittedName>
        <fullName evidence="3">ABC transporter permease</fullName>
    </submittedName>
</protein>
<evidence type="ECO:0000256" key="1">
    <source>
        <dbReference type="SAM" id="MobiDB-lite"/>
    </source>
</evidence>
<dbReference type="RefSeq" id="WP_105804629.1">
    <property type="nucleotide sequence ID" value="NZ_MWZD01000014.1"/>
</dbReference>
<gene>
    <name evidence="3" type="ORF">B4915_04370</name>
</gene>
<dbReference type="EMBL" id="MWZD01000014">
    <property type="protein sequence ID" value="PRI11689.1"/>
    <property type="molecule type" value="Genomic_DNA"/>
</dbReference>
<feature type="region of interest" description="Disordered" evidence="1">
    <location>
        <begin position="1"/>
        <end position="24"/>
    </location>
</feature>
<keyword evidence="2" id="KW-1133">Transmembrane helix</keyword>
<dbReference type="Pfam" id="PF12679">
    <property type="entry name" value="ABC2_membrane_2"/>
    <property type="match status" value="1"/>
</dbReference>
<evidence type="ECO:0000256" key="2">
    <source>
        <dbReference type="SAM" id="Phobius"/>
    </source>
</evidence>
<dbReference type="Proteomes" id="UP000238650">
    <property type="component" value="Unassembled WGS sequence"/>
</dbReference>